<evidence type="ECO:0000256" key="12">
    <source>
        <dbReference type="HAMAP-Rule" id="MF_00942"/>
    </source>
</evidence>
<name>A0A7C4ASC1_9BACT</name>
<organism evidence="14">
    <name type="scientific">Desulfomonile tiedjei</name>
    <dbReference type="NCBI Taxonomy" id="2358"/>
    <lineage>
        <taxon>Bacteria</taxon>
        <taxon>Pseudomonadati</taxon>
        <taxon>Thermodesulfobacteriota</taxon>
        <taxon>Desulfomonilia</taxon>
        <taxon>Desulfomonilales</taxon>
        <taxon>Desulfomonilaceae</taxon>
        <taxon>Desulfomonile</taxon>
    </lineage>
</organism>
<evidence type="ECO:0000256" key="9">
    <source>
        <dbReference type="ARBA" id="ARBA00023204"/>
    </source>
</evidence>
<comment type="function">
    <text evidence="12">DNA repair enzyme that has both DNA N-glycosylase activity and AP-lyase activity. The DNA N-glycosylase activity releases various damaged pyrimidines from DNA by cleaving the N-glycosidic bond, leaving an AP (apurinic/apyrimidinic) site. The AP-lyase activity cleaves the phosphodiester bond 3' to the AP site by a beta-elimination, leaving a 3'-terminal unsaturated sugar and a product with a terminal 5'-phosphate.</text>
</comment>
<comment type="similarity">
    <text evidence="1 12">Belongs to the Nth/MutY family.</text>
</comment>
<dbReference type="GO" id="GO:0051539">
    <property type="term" value="F:4 iron, 4 sulfur cluster binding"/>
    <property type="evidence" value="ECO:0007669"/>
    <property type="project" value="UniProtKB-UniRule"/>
</dbReference>
<gene>
    <name evidence="12" type="primary">nth</name>
    <name evidence="14" type="ORF">ENV54_09110</name>
</gene>
<keyword evidence="6 12" id="KW-0408">Iron</keyword>
<keyword evidence="9 12" id="KW-0234">DNA repair</keyword>
<feature type="binding site" evidence="12">
    <location>
        <position position="206"/>
    </location>
    <ligand>
        <name>[4Fe-4S] cluster</name>
        <dbReference type="ChEBI" id="CHEBI:49883"/>
    </ligand>
</feature>
<keyword evidence="2 12" id="KW-0004">4Fe-4S</keyword>
<evidence type="ECO:0000256" key="3">
    <source>
        <dbReference type="ARBA" id="ARBA00022723"/>
    </source>
</evidence>
<protein>
    <recommendedName>
        <fullName evidence="12">Endonuclease III</fullName>
        <ecNumber evidence="12">4.2.99.18</ecNumber>
    </recommendedName>
    <alternativeName>
        <fullName evidence="12">DNA-(apurinic or apyrimidinic site) lyase</fullName>
    </alternativeName>
</protein>
<comment type="cofactor">
    <cofactor evidence="12">
        <name>[4Fe-4S] cluster</name>
        <dbReference type="ChEBI" id="CHEBI:49883"/>
    </cofactor>
    <text evidence="12">Binds 1 [4Fe-4S] cluster.</text>
</comment>
<dbReference type="InterPro" id="IPR005759">
    <property type="entry name" value="Nth"/>
</dbReference>
<evidence type="ECO:0000256" key="10">
    <source>
        <dbReference type="ARBA" id="ARBA00023239"/>
    </source>
</evidence>
<dbReference type="FunFam" id="1.10.340.30:FF:000001">
    <property type="entry name" value="Endonuclease III"/>
    <property type="match status" value="1"/>
</dbReference>
<dbReference type="InterPro" id="IPR003265">
    <property type="entry name" value="HhH-GPD_domain"/>
</dbReference>
<dbReference type="PANTHER" id="PTHR43286:SF1">
    <property type="entry name" value="ENDONUCLEASE III-LIKE PROTEIN 1"/>
    <property type="match status" value="1"/>
</dbReference>
<dbReference type="GO" id="GO:0140078">
    <property type="term" value="F:class I DNA-(apurinic or apyrimidinic site) endonuclease activity"/>
    <property type="evidence" value="ECO:0007669"/>
    <property type="project" value="UniProtKB-EC"/>
</dbReference>
<keyword evidence="14" id="KW-0540">Nuclease</keyword>
<feature type="domain" description="HhH-GPD" evidence="13">
    <location>
        <begin position="47"/>
        <end position="194"/>
    </location>
</feature>
<reference evidence="14" key="1">
    <citation type="journal article" date="2020" name="mSystems">
        <title>Genome- and Community-Level Interaction Insights into Carbon Utilization and Element Cycling Functions of Hydrothermarchaeota in Hydrothermal Sediment.</title>
        <authorList>
            <person name="Zhou Z."/>
            <person name="Liu Y."/>
            <person name="Xu W."/>
            <person name="Pan J."/>
            <person name="Luo Z.H."/>
            <person name="Li M."/>
        </authorList>
    </citation>
    <scope>NUCLEOTIDE SEQUENCE [LARGE SCALE GENOMIC DNA]</scope>
    <source>
        <strain evidence="14">SpSt-769</strain>
    </source>
</reference>
<dbReference type="SMART" id="SM00478">
    <property type="entry name" value="ENDO3c"/>
    <property type="match status" value="1"/>
</dbReference>
<dbReference type="Pfam" id="PF00730">
    <property type="entry name" value="HhH-GPD"/>
    <property type="match status" value="1"/>
</dbReference>
<dbReference type="Pfam" id="PF00633">
    <property type="entry name" value="HHH"/>
    <property type="match status" value="1"/>
</dbReference>
<feature type="binding site" evidence="12">
    <location>
        <position position="203"/>
    </location>
    <ligand>
        <name>[4Fe-4S] cluster</name>
        <dbReference type="ChEBI" id="CHEBI:49883"/>
    </ligand>
</feature>
<evidence type="ECO:0000313" key="14">
    <source>
        <dbReference type="EMBL" id="HGH61441.1"/>
    </source>
</evidence>
<dbReference type="InterPro" id="IPR000445">
    <property type="entry name" value="HhH_motif"/>
</dbReference>
<evidence type="ECO:0000259" key="13">
    <source>
        <dbReference type="SMART" id="SM00478"/>
    </source>
</evidence>
<dbReference type="AlphaFoldDB" id="A0A7C4ASC1"/>
<feature type="binding site" evidence="12">
    <location>
        <position position="212"/>
    </location>
    <ligand>
        <name>[4Fe-4S] cluster</name>
        <dbReference type="ChEBI" id="CHEBI:49883"/>
    </ligand>
</feature>
<dbReference type="GO" id="GO:0006289">
    <property type="term" value="P:nucleotide-excision repair"/>
    <property type="evidence" value="ECO:0007669"/>
    <property type="project" value="TreeGrafter"/>
</dbReference>
<dbReference type="CDD" id="cd00056">
    <property type="entry name" value="ENDO3c"/>
    <property type="match status" value="1"/>
</dbReference>
<dbReference type="PANTHER" id="PTHR43286">
    <property type="entry name" value="ENDONUCLEASE III-LIKE PROTEIN 1"/>
    <property type="match status" value="1"/>
</dbReference>
<dbReference type="GO" id="GO:0003677">
    <property type="term" value="F:DNA binding"/>
    <property type="evidence" value="ECO:0007669"/>
    <property type="project" value="UniProtKB-UniRule"/>
</dbReference>
<dbReference type="InterPro" id="IPR023170">
    <property type="entry name" value="HhH_base_excis_C"/>
</dbReference>
<dbReference type="GO" id="GO:0000703">
    <property type="term" value="F:oxidized pyrimidine nucleobase lesion DNA N-glycosylase activity"/>
    <property type="evidence" value="ECO:0007669"/>
    <property type="project" value="TreeGrafter"/>
</dbReference>
<dbReference type="FunFam" id="1.10.1670.10:FF:000001">
    <property type="entry name" value="Endonuclease III"/>
    <property type="match status" value="1"/>
</dbReference>
<keyword evidence="4 12" id="KW-0227">DNA damage</keyword>
<proteinExistence type="inferred from homology"/>
<keyword evidence="5 12" id="KW-0378">Hydrolase</keyword>
<evidence type="ECO:0000256" key="7">
    <source>
        <dbReference type="ARBA" id="ARBA00023014"/>
    </source>
</evidence>
<dbReference type="GO" id="GO:0006285">
    <property type="term" value="P:base-excision repair, AP site formation"/>
    <property type="evidence" value="ECO:0007669"/>
    <property type="project" value="TreeGrafter"/>
</dbReference>
<dbReference type="InterPro" id="IPR011257">
    <property type="entry name" value="DNA_glycosylase"/>
</dbReference>
<evidence type="ECO:0000256" key="2">
    <source>
        <dbReference type="ARBA" id="ARBA00022485"/>
    </source>
</evidence>
<dbReference type="EC" id="4.2.99.18" evidence="12"/>
<accession>A0A7C4ASC1</accession>
<evidence type="ECO:0000256" key="4">
    <source>
        <dbReference type="ARBA" id="ARBA00022763"/>
    </source>
</evidence>
<keyword evidence="3 12" id="KW-0479">Metal-binding</keyword>
<evidence type="ECO:0000256" key="1">
    <source>
        <dbReference type="ARBA" id="ARBA00008343"/>
    </source>
</evidence>
<dbReference type="Gene3D" id="1.10.1670.10">
    <property type="entry name" value="Helix-hairpin-Helix base-excision DNA repair enzymes (C-terminal)"/>
    <property type="match status" value="1"/>
</dbReference>
<evidence type="ECO:0000256" key="8">
    <source>
        <dbReference type="ARBA" id="ARBA00023125"/>
    </source>
</evidence>
<keyword evidence="7 12" id="KW-0411">Iron-sulfur</keyword>
<dbReference type="Gene3D" id="1.10.340.30">
    <property type="entry name" value="Hypothetical protein, domain 2"/>
    <property type="match status" value="1"/>
</dbReference>
<keyword evidence="10 12" id="KW-0456">Lyase</keyword>
<dbReference type="HAMAP" id="MF_00942">
    <property type="entry name" value="Nth"/>
    <property type="match status" value="1"/>
</dbReference>
<sequence>MPEELDENIHEIIALLRQAVREFASPIVTEITQHTLDPFRIFISTLLSLRTKDDVTRAASLRLFEAAKTPQDILAMTQEQLEALIYPVGFYRTKAKRIRDICAELVEKYNGQVPDDLDALLALKGVGRKTANLVVTMAYGKPGVCVDTHVHRISNRLGYVATKTPEETEMALRQKLPKEYWTEYNDLLVTYGQNVCKPVSPFCSKCNIRSLCKRVGVVRSR</sequence>
<evidence type="ECO:0000256" key="5">
    <source>
        <dbReference type="ARBA" id="ARBA00022801"/>
    </source>
</evidence>
<dbReference type="SUPFAM" id="SSF48150">
    <property type="entry name" value="DNA-glycosylase"/>
    <property type="match status" value="1"/>
</dbReference>
<keyword evidence="11 12" id="KW-0326">Glycosidase</keyword>
<comment type="caution">
    <text evidence="14">The sequence shown here is derived from an EMBL/GenBank/DDBJ whole genome shotgun (WGS) entry which is preliminary data.</text>
</comment>
<evidence type="ECO:0000256" key="11">
    <source>
        <dbReference type="ARBA" id="ARBA00023295"/>
    </source>
</evidence>
<feature type="binding site" evidence="12">
    <location>
        <position position="196"/>
    </location>
    <ligand>
        <name>[4Fe-4S] cluster</name>
        <dbReference type="ChEBI" id="CHEBI:49883"/>
    </ligand>
</feature>
<comment type="catalytic activity">
    <reaction evidence="12">
        <text>2'-deoxyribonucleotide-(2'-deoxyribose 5'-phosphate)-2'-deoxyribonucleotide-DNA = a 3'-end 2'-deoxyribonucleotide-(2,3-dehydro-2,3-deoxyribose 5'-phosphate)-DNA + a 5'-end 5'-phospho-2'-deoxyribonucleoside-DNA + H(+)</text>
        <dbReference type="Rhea" id="RHEA:66592"/>
        <dbReference type="Rhea" id="RHEA-COMP:13180"/>
        <dbReference type="Rhea" id="RHEA-COMP:16897"/>
        <dbReference type="Rhea" id="RHEA-COMP:17067"/>
        <dbReference type="ChEBI" id="CHEBI:15378"/>
        <dbReference type="ChEBI" id="CHEBI:136412"/>
        <dbReference type="ChEBI" id="CHEBI:157695"/>
        <dbReference type="ChEBI" id="CHEBI:167181"/>
        <dbReference type="EC" id="4.2.99.18"/>
    </reaction>
</comment>
<dbReference type="EMBL" id="DTGT01000286">
    <property type="protein sequence ID" value="HGH61441.1"/>
    <property type="molecule type" value="Genomic_DNA"/>
</dbReference>
<keyword evidence="8 12" id="KW-0238">DNA-binding</keyword>
<dbReference type="PIRSF" id="PIRSF001435">
    <property type="entry name" value="Nth"/>
    <property type="match status" value="1"/>
</dbReference>
<evidence type="ECO:0000256" key="6">
    <source>
        <dbReference type="ARBA" id="ARBA00023004"/>
    </source>
</evidence>
<dbReference type="GO" id="GO:0046872">
    <property type="term" value="F:metal ion binding"/>
    <property type="evidence" value="ECO:0007669"/>
    <property type="project" value="UniProtKB-KW"/>
</dbReference>
<keyword evidence="14" id="KW-0255">Endonuclease</keyword>